<comment type="caution">
    <text evidence="11">The sequence shown here is derived from an EMBL/GenBank/DDBJ whole genome shotgun (WGS) entry which is preliminary data.</text>
</comment>
<feature type="region of interest" description="Disordered" evidence="9">
    <location>
        <begin position="124"/>
        <end position="145"/>
    </location>
</feature>
<keyword evidence="3 7" id="KW-0547">Nucleotide-binding</keyword>
<evidence type="ECO:0000313" key="11">
    <source>
        <dbReference type="EMBL" id="KAK0160789.1"/>
    </source>
</evidence>
<dbReference type="CDD" id="cd01366">
    <property type="entry name" value="KISc_C_terminal"/>
    <property type="match status" value="1"/>
</dbReference>
<dbReference type="PANTHER" id="PTHR47972:SF45">
    <property type="entry name" value="PROTEIN CLARET SEGREGATIONAL"/>
    <property type="match status" value="1"/>
</dbReference>
<dbReference type="Proteomes" id="UP001168990">
    <property type="component" value="Unassembled WGS sequence"/>
</dbReference>
<feature type="compositionally biased region" description="Basic residues" evidence="9">
    <location>
        <begin position="1"/>
        <end position="11"/>
    </location>
</feature>
<dbReference type="Gene3D" id="3.40.850.10">
    <property type="entry name" value="Kinesin motor domain"/>
    <property type="match status" value="1"/>
</dbReference>
<feature type="compositionally biased region" description="Low complexity" evidence="9">
    <location>
        <begin position="18"/>
        <end position="40"/>
    </location>
</feature>
<dbReference type="InterPro" id="IPR001752">
    <property type="entry name" value="Kinesin_motor_dom"/>
</dbReference>
<feature type="coiled-coil region" evidence="8">
    <location>
        <begin position="201"/>
        <end position="263"/>
    </location>
</feature>
<reference evidence="11" key="2">
    <citation type="submission" date="2023-03" db="EMBL/GenBank/DDBJ databases">
        <authorList>
            <person name="Inwood S.N."/>
            <person name="Skelly J.G."/>
            <person name="Guhlin J."/>
            <person name="Harrop T.W.R."/>
            <person name="Goldson S.G."/>
            <person name="Dearden P.K."/>
        </authorList>
    </citation>
    <scope>NUCLEOTIDE SEQUENCE</scope>
    <source>
        <strain evidence="11">Irish</strain>
        <tissue evidence="11">Whole body</tissue>
    </source>
</reference>
<evidence type="ECO:0000256" key="5">
    <source>
        <dbReference type="ARBA" id="ARBA00023175"/>
    </source>
</evidence>
<evidence type="ECO:0000256" key="7">
    <source>
        <dbReference type="PROSITE-ProRule" id="PRU00283"/>
    </source>
</evidence>
<comment type="similarity">
    <text evidence="7">Belongs to the TRAFAC class myosin-kinesin ATPase superfamily. Kinesin family.</text>
</comment>
<accession>A0AA39CAU6</accession>
<proteinExistence type="inferred from homology"/>
<evidence type="ECO:0000313" key="12">
    <source>
        <dbReference type="Proteomes" id="UP001168990"/>
    </source>
</evidence>
<evidence type="ECO:0000256" key="9">
    <source>
        <dbReference type="SAM" id="MobiDB-lite"/>
    </source>
</evidence>
<gene>
    <name evidence="11" type="ORF">PV328_008158</name>
</gene>
<comment type="subcellular location">
    <subcellularLocation>
        <location evidence="1">Cytoplasm</location>
        <location evidence="1">Cytoskeleton</location>
    </subcellularLocation>
</comment>
<dbReference type="InterPro" id="IPR027417">
    <property type="entry name" value="P-loop_NTPase"/>
</dbReference>
<dbReference type="EMBL" id="JAQQBS010001423">
    <property type="protein sequence ID" value="KAK0160789.1"/>
    <property type="molecule type" value="Genomic_DNA"/>
</dbReference>
<evidence type="ECO:0000256" key="4">
    <source>
        <dbReference type="ARBA" id="ARBA00022840"/>
    </source>
</evidence>
<evidence type="ECO:0000259" key="10">
    <source>
        <dbReference type="PROSITE" id="PS50067"/>
    </source>
</evidence>
<dbReference type="GO" id="GO:0003777">
    <property type="term" value="F:microtubule motor activity"/>
    <property type="evidence" value="ECO:0007669"/>
    <property type="project" value="InterPro"/>
</dbReference>
<dbReference type="SUPFAM" id="SSF52540">
    <property type="entry name" value="P-loop containing nucleoside triphosphate hydrolases"/>
    <property type="match status" value="1"/>
</dbReference>
<reference evidence="11" key="1">
    <citation type="journal article" date="2023" name="bioRxiv">
        <title>Scaffold-level genome assemblies of two parasitoid biocontrol wasps reveal the parthenogenesis mechanism and an associated novel virus.</title>
        <authorList>
            <person name="Inwood S."/>
            <person name="Skelly J."/>
            <person name="Guhlin J."/>
            <person name="Harrop T."/>
            <person name="Goldson S."/>
            <person name="Dearden P."/>
        </authorList>
    </citation>
    <scope>NUCLEOTIDE SEQUENCE</scope>
    <source>
        <strain evidence="11">Irish</strain>
        <tissue evidence="11">Whole body</tissue>
    </source>
</reference>
<dbReference type="Pfam" id="PF00225">
    <property type="entry name" value="Kinesin"/>
    <property type="match status" value="1"/>
</dbReference>
<dbReference type="PRINTS" id="PR00380">
    <property type="entry name" value="KINESINHEAVY"/>
</dbReference>
<evidence type="ECO:0000256" key="3">
    <source>
        <dbReference type="ARBA" id="ARBA00022741"/>
    </source>
</evidence>
<dbReference type="GO" id="GO:0008017">
    <property type="term" value="F:microtubule binding"/>
    <property type="evidence" value="ECO:0007669"/>
    <property type="project" value="InterPro"/>
</dbReference>
<dbReference type="PANTHER" id="PTHR47972">
    <property type="entry name" value="KINESIN-LIKE PROTEIN KLP-3"/>
    <property type="match status" value="1"/>
</dbReference>
<keyword evidence="8" id="KW-0175">Coiled coil</keyword>
<dbReference type="AlphaFoldDB" id="A0AA39CAU6"/>
<keyword evidence="4 7" id="KW-0067">ATP-binding</keyword>
<keyword evidence="2" id="KW-0493">Microtubule</keyword>
<evidence type="ECO:0000256" key="2">
    <source>
        <dbReference type="ARBA" id="ARBA00022701"/>
    </source>
</evidence>
<keyword evidence="6" id="KW-0206">Cytoskeleton</keyword>
<feature type="region of interest" description="Disordered" evidence="9">
    <location>
        <begin position="83"/>
        <end position="110"/>
    </location>
</feature>
<evidence type="ECO:0000256" key="8">
    <source>
        <dbReference type="SAM" id="Coils"/>
    </source>
</evidence>
<feature type="region of interest" description="Disordered" evidence="9">
    <location>
        <begin position="1"/>
        <end position="52"/>
    </location>
</feature>
<evidence type="ECO:0000256" key="1">
    <source>
        <dbReference type="ARBA" id="ARBA00004245"/>
    </source>
</evidence>
<dbReference type="SMART" id="SM00129">
    <property type="entry name" value="KISc"/>
    <property type="match status" value="1"/>
</dbReference>
<keyword evidence="5 7" id="KW-0505">Motor protein</keyword>
<protein>
    <recommendedName>
        <fullName evidence="10">Kinesin motor domain-containing protein</fullName>
    </recommendedName>
</protein>
<sequence>MESRLPKPKIGVKKETNSVSKIVSSESSSSLNLPESTNSTATLKDYGKSKSGINLRGAALTKENKMPTKSTTMVRSKTMATISRPNTGVGNASKVGVKRPGTQSTNPIETKRPNIRPIARAAASNNVGVSGKSLKPTGKTATTKPLPTKVSKWDWKTKYEILHKDFSSLKEKHKETSEKHDELQIIVDDLSHNQNSNVNKIEMLETKNNELSLELKKLSTDNKDLIITNEKLQIDLKHLELSLEKTSEELKKHEKLCKKQEKIIEDMTIHNTELKINLDNEIKIKNELTLKVNDSQRLLHQMDKDRRILHNTIQEMKGNIRVFCRVRPKIQKEEDKPMCTINYIDECTLEIARFDNSDSSSGCGAKARGARQEFSFDKVFPPTATQSDVFEELSMLVQSALEGYNVCVFAYGQTGSGKTYTMEGSYEPEYEGMIPRTVRHIFEEMKEFQLLGWEYKIEASFLEIYNEHIVDLLDFNQKTHEIRMVDNKAKDLYVTNLFVEEIESPEELHKCLRIAQQNRAVAATKCNDRSSRSHSVARIRLIGTHEKNQERSVGNLNLVDLAGSERLKDEAIARQTETKNINKSLSNLGNVILALLKKQDHVPYRNSKLTHLLMPSLGGNSKTLMLLNISPLDDCFNETLNSLRFASNVNSCKTGNIKRSKTIIQ</sequence>
<name>A0AA39CAU6_9HYME</name>
<feature type="domain" description="Kinesin motor" evidence="10">
    <location>
        <begin position="319"/>
        <end position="652"/>
    </location>
</feature>
<organism evidence="11 12">
    <name type="scientific">Microctonus aethiopoides</name>
    <dbReference type="NCBI Taxonomy" id="144406"/>
    <lineage>
        <taxon>Eukaryota</taxon>
        <taxon>Metazoa</taxon>
        <taxon>Ecdysozoa</taxon>
        <taxon>Arthropoda</taxon>
        <taxon>Hexapoda</taxon>
        <taxon>Insecta</taxon>
        <taxon>Pterygota</taxon>
        <taxon>Neoptera</taxon>
        <taxon>Endopterygota</taxon>
        <taxon>Hymenoptera</taxon>
        <taxon>Apocrita</taxon>
        <taxon>Ichneumonoidea</taxon>
        <taxon>Braconidae</taxon>
        <taxon>Euphorinae</taxon>
        <taxon>Microctonus</taxon>
    </lineage>
</organism>
<dbReference type="InterPro" id="IPR036961">
    <property type="entry name" value="Kinesin_motor_dom_sf"/>
</dbReference>
<dbReference type="GO" id="GO:0005524">
    <property type="term" value="F:ATP binding"/>
    <property type="evidence" value="ECO:0007669"/>
    <property type="project" value="UniProtKB-UniRule"/>
</dbReference>
<keyword evidence="12" id="KW-1185">Reference proteome</keyword>
<keyword evidence="6" id="KW-0963">Cytoplasm</keyword>
<feature type="binding site" evidence="7">
    <location>
        <begin position="412"/>
        <end position="419"/>
    </location>
    <ligand>
        <name>ATP</name>
        <dbReference type="ChEBI" id="CHEBI:30616"/>
    </ligand>
</feature>
<dbReference type="InterPro" id="IPR027640">
    <property type="entry name" value="Kinesin-like_fam"/>
</dbReference>
<dbReference type="GO" id="GO:0005874">
    <property type="term" value="C:microtubule"/>
    <property type="evidence" value="ECO:0007669"/>
    <property type="project" value="UniProtKB-KW"/>
</dbReference>
<dbReference type="PROSITE" id="PS50067">
    <property type="entry name" value="KINESIN_MOTOR_2"/>
    <property type="match status" value="1"/>
</dbReference>
<dbReference type="GO" id="GO:0007018">
    <property type="term" value="P:microtubule-based movement"/>
    <property type="evidence" value="ECO:0007669"/>
    <property type="project" value="InterPro"/>
</dbReference>
<evidence type="ECO:0000256" key="6">
    <source>
        <dbReference type="ARBA" id="ARBA00023212"/>
    </source>
</evidence>